<dbReference type="InterPro" id="IPR044152">
    <property type="entry name" value="YqjM-like"/>
</dbReference>
<evidence type="ECO:0000256" key="5">
    <source>
        <dbReference type="ARBA" id="ARBA00023002"/>
    </source>
</evidence>
<feature type="domain" description="NADH:flavin oxidoreductase/NADH oxidase N-terminal" evidence="6">
    <location>
        <begin position="4"/>
        <end position="339"/>
    </location>
</feature>
<keyword evidence="2" id="KW-0285">Flavoprotein</keyword>
<evidence type="ECO:0000313" key="7">
    <source>
        <dbReference type="EMBL" id="WNH54404.1"/>
    </source>
</evidence>
<gene>
    <name evidence="7" type="ORF">PDM29_09040</name>
</gene>
<dbReference type="InterPro" id="IPR001155">
    <property type="entry name" value="OxRdtase_FMN_N"/>
</dbReference>
<reference evidence="7 8" key="1">
    <citation type="submission" date="2022-12" db="EMBL/GenBank/DDBJ databases">
        <title>Two new species, Stenotrophomonas aracearum and Stenotrophomonas oahuensis, isolated from Anthurium (Araceae family) in Hawaii.</title>
        <authorList>
            <person name="Chunag S.C."/>
            <person name="Dobhal S."/>
            <person name="Alvarez A."/>
            <person name="Arif M."/>
        </authorList>
    </citation>
    <scope>NUCLEOTIDE SEQUENCE [LARGE SCALE GENOMIC DNA]</scope>
    <source>
        <strain evidence="7 8">A5586</strain>
    </source>
</reference>
<dbReference type="RefSeq" id="WP_311193500.1">
    <property type="nucleotide sequence ID" value="NZ_CP115541.1"/>
</dbReference>
<evidence type="ECO:0000256" key="3">
    <source>
        <dbReference type="ARBA" id="ARBA00022643"/>
    </source>
</evidence>
<dbReference type="EMBL" id="CP115541">
    <property type="protein sequence ID" value="WNH54404.1"/>
    <property type="molecule type" value="Genomic_DNA"/>
</dbReference>
<evidence type="ECO:0000256" key="2">
    <source>
        <dbReference type="ARBA" id="ARBA00022630"/>
    </source>
</evidence>
<evidence type="ECO:0000256" key="1">
    <source>
        <dbReference type="ARBA" id="ARBA00001917"/>
    </source>
</evidence>
<protein>
    <submittedName>
        <fullName evidence="7">NADH:flavin oxidoreductase/NADH oxidase</fullName>
    </submittedName>
</protein>
<dbReference type="Proteomes" id="UP001302072">
    <property type="component" value="Chromosome"/>
</dbReference>
<dbReference type="PANTHER" id="PTHR43303:SF4">
    <property type="entry name" value="NADPH DEHYDROGENASE C23G7.10C-RELATED"/>
    <property type="match status" value="1"/>
</dbReference>
<dbReference type="CDD" id="cd02932">
    <property type="entry name" value="OYE_YqiM_FMN"/>
    <property type="match status" value="1"/>
</dbReference>
<accession>A0ABY9YW43</accession>
<organism evidence="7 8">
    <name type="scientific">Stenotrophomonas oahuensis</name>
    <dbReference type="NCBI Taxonomy" id="3003271"/>
    <lineage>
        <taxon>Bacteria</taxon>
        <taxon>Pseudomonadati</taxon>
        <taxon>Pseudomonadota</taxon>
        <taxon>Gammaproteobacteria</taxon>
        <taxon>Lysobacterales</taxon>
        <taxon>Lysobacteraceae</taxon>
        <taxon>Stenotrophomonas</taxon>
    </lineage>
</organism>
<keyword evidence="4" id="KW-0521">NADP</keyword>
<keyword evidence="3" id="KW-0288">FMN</keyword>
<dbReference type="InterPro" id="IPR013785">
    <property type="entry name" value="Aldolase_TIM"/>
</dbReference>
<proteinExistence type="predicted"/>
<comment type="cofactor">
    <cofactor evidence="1">
        <name>FMN</name>
        <dbReference type="ChEBI" id="CHEBI:58210"/>
    </cofactor>
</comment>
<evidence type="ECO:0000313" key="8">
    <source>
        <dbReference type="Proteomes" id="UP001302072"/>
    </source>
</evidence>
<keyword evidence="5" id="KW-0560">Oxidoreductase</keyword>
<sequence length="371" mass="39882">MAALFTPFQLKDVTLRNRIAIPPMCQYSAHEGYLSDWHAPHYASMARGGAGLVIVEATAVSPEGRITPGCAGLWEDGQIEGMARVASAIKAAGAVPGIQIGHAGRKASANLPWEGDDHIAEGDRRGWPTLAPSAIAFGAGLPKVPGEMTLDAIARVQADFVASAKRALAAGFQWLELHFAHGYLAQSFFSPVANQRTDRYGGSAENRGRFLLETLAAVRAVWPEHLPLTARFGVVEYDGHDDSFYPEAAHLVRQMRDGGLDLIDASIGFSTLNSKAPWGPGFFVPVAARLKHDVQMPVAASWCIDDPHMAEKAVAEGSMDLVLIARAHLANPHYPYQLAIALGEENPAWTLPAPYAHWLSRYRGPGKGAAQ</sequence>
<keyword evidence="8" id="KW-1185">Reference proteome</keyword>
<dbReference type="PANTHER" id="PTHR43303">
    <property type="entry name" value="NADPH DEHYDROGENASE C23G7.10C-RELATED"/>
    <property type="match status" value="1"/>
</dbReference>
<dbReference type="Gene3D" id="3.20.20.70">
    <property type="entry name" value="Aldolase class I"/>
    <property type="match status" value="1"/>
</dbReference>
<name>A0ABY9YW43_9GAMM</name>
<dbReference type="SUPFAM" id="SSF51395">
    <property type="entry name" value="FMN-linked oxidoreductases"/>
    <property type="match status" value="1"/>
</dbReference>
<evidence type="ECO:0000256" key="4">
    <source>
        <dbReference type="ARBA" id="ARBA00022857"/>
    </source>
</evidence>
<dbReference type="Pfam" id="PF00724">
    <property type="entry name" value="Oxidored_FMN"/>
    <property type="match status" value="1"/>
</dbReference>
<evidence type="ECO:0000259" key="6">
    <source>
        <dbReference type="Pfam" id="PF00724"/>
    </source>
</evidence>